<evidence type="ECO:0000313" key="3">
    <source>
        <dbReference type="Proteomes" id="UP001054252"/>
    </source>
</evidence>
<evidence type="ECO:0000313" key="2">
    <source>
        <dbReference type="EMBL" id="GKV16369.1"/>
    </source>
</evidence>
<keyword evidence="1" id="KW-0732">Signal</keyword>
<protein>
    <submittedName>
        <fullName evidence="2">Uncharacterized protein</fullName>
    </submittedName>
</protein>
<name>A0AAV5JP88_9ROSI</name>
<comment type="caution">
    <text evidence="2">The sequence shown here is derived from an EMBL/GenBank/DDBJ whole genome shotgun (WGS) entry which is preliminary data.</text>
</comment>
<reference evidence="2 3" key="1">
    <citation type="journal article" date="2021" name="Commun. Biol.">
        <title>The genome of Shorea leprosula (Dipterocarpaceae) highlights the ecological relevance of drought in aseasonal tropical rainforests.</title>
        <authorList>
            <person name="Ng K.K.S."/>
            <person name="Kobayashi M.J."/>
            <person name="Fawcett J.A."/>
            <person name="Hatakeyama M."/>
            <person name="Paape T."/>
            <person name="Ng C.H."/>
            <person name="Ang C.C."/>
            <person name="Tnah L.H."/>
            <person name="Lee C.T."/>
            <person name="Nishiyama T."/>
            <person name="Sese J."/>
            <person name="O'Brien M.J."/>
            <person name="Copetti D."/>
            <person name="Mohd Noor M.I."/>
            <person name="Ong R.C."/>
            <person name="Putra M."/>
            <person name="Sireger I.Z."/>
            <person name="Indrioko S."/>
            <person name="Kosugi Y."/>
            <person name="Izuno A."/>
            <person name="Isagi Y."/>
            <person name="Lee S.L."/>
            <person name="Shimizu K.K."/>
        </authorList>
    </citation>
    <scope>NUCLEOTIDE SEQUENCE [LARGE SCALE GENOMIC DNA]</scope>
    <source>
        <strain evidence="2">214</strain>
    </source>
</reference>
<feature type="signal peptide" evidence="1">
    <location>
        <begin position="1"/>
        <end position="22"/>
    </location>
</feature>
<gene>
    <name evidence="2" type="ORF">SLEP1_g27021</name>
</gene>
<accession>A0AAV5JP88</accession>
<dbReference type="AlphaFoldDB" id="A0AAV5JP88"/>
<proteinExistence type="predicted"/>
<dbReference type="EMBL" id="BPVZ01000045">
    <property type="protein sequence ID" value="GKV16369.1"/>
    <property type="molecule type" value="Genomic_DNA"/>
</dbReference>
<organism evidence="2 3">
    <name type="scientific">Rubroshorea leprosula</name>
    <dbReference type="NCBI Taxonomy" id="152421"/>
    <lineage>
        <taxon>Eukaryota</taxon>
        <taxon>Viridiplantae</taxon>
        <taxon>Streptophyta</taxon>
        <taxon>Embryophyta</taxon>
        <taxon>Tracheophyta</taxon>
        <taxon>Spermatophyta</taxon>
        <taxon>Magnoliopsida</taxon>
        <taxon>eudicotyledons</taxon>
        <taxon>Gunneridae</taxon>
        <taxon>Pentapetalae</taxon>
        <taxon>rosids</taxon>
        <taxon>malvids</taxon>
        <taxon>Malvales</taxon>
        <taxon>Dipterocarpaceae</taxon>
        <taxon>Rubroshorea</taxon>
    </lineage>
</organism>
<dbReference type="Proteomes" id="UP001054252">
    <property type="component" value="Unassembled WGS sequence"/>
</dbReference>
<sequence length="51" mass="5804">MELHFMLLTSIFLPSFISLVADAWIYAHEEVEGGEVGDNVDDVNFNGEERF</sequence>
<evidence type="ECO:0000256" key="1">
    <source>
        <dbReference type="SAM" id="SignalP"/>
    </source>
</evidence>
<keyword evidence="3" id="KW-1185">Reference proteome</keyword>
<feature type="chain" id="PRO_5043752978" evidence="1">
    <location>
        <begin position="23"/>
        <end position="51"/>
    </location>
</feature>